<dbReference type="eggNOG" id="COG4961">
    <property type="taxonomic scope" value="Bacteria"/>
</dbReference>
<evidence type="ECO:0000259" key="1">
    <source>
        <dbReference type="Pfam" id="PF07811"/>
    </source>
</evidence>
<dbReference type="InterPro" id="IPR012495">
    <property type="entry name" value="TadE-like_dom"/>
</dbReference>
<gene>
    <name evidence="2" type="ORF">Xcel_3424</name>
</gene>
<proteinExistence type="predicted"/>
<evidence type="ECO:0000313" key="3">
    <source>
        <dbReference type="Proteomes" id="UP000002255"/>
    </source>
</evidence>
<dbReference type="Proteomes" id="UP000002255">
    <property type="component" value="Plasmid pXCEL01"/>
</dbReference>
<dbReference type="EMBL" id="CP001822">
    <property type="protein sequence ID" value="ACZ32423.1"/>
    <property type="molecule type" value="Genomic_DNA"/>
</dbReference>
<evidence type="ECO:0000313" key="2">
    <source>
        <dbReference type="EMBL" id="ACZ32423.1"/>
    </source>
</evidence>
<dbReference type="AlphaFoldDB" id="D1C0V7"/>
<name>D1C0V7_XYLCX</name>
<protein>
    <submittedName>
        <fullName evidence="2">TadE family protein</fullName>
    </submittedName>
</protein>
<keyword evidence="3" id="KW-1185">Reference proteome</keyword>
<dbReference type="KEGG" id="xce:Xcel_3424"/>
<geneLocation type="plasmid" evidence="2 3">
    <name>pXCEL01</name>
</geneLocation>
<dbReference type="HOGENOM" id="CLU_128792_1_0_11"/>
<sequence>MRRRRDAERGSMSLETAVVAPALLALLALIIIGGRVALAHQAVESAAAEAARSASIARTQGEAGAQAEASAWAALDNEGLHCSSRSVAVDTSGFAAPAGTPASVSATVTCVVNLAGLQVPGVGPQTITKTMTSALDTYRER</sequence>
<organism evidence="2 3">
    <name type="scientific">Xylanimonas cellulosilytica (strain DSM 15894 / JCM 12276 / CECT 5975 / KCTC 9989 / LMG 20990 / NBRC 107835 / XIL07)</name>
    <dbReference type="NCBI Taxonomy" id="446471"/>
    <lineage>
        <taxon>Bacteria</taxon>
        <taxon>Bacillati</taxon>
        <taxon>Actinomycetota</taxon>
        <taxon>Actinomycetes</taxon>
        <taxon>Micrococcales</taxon>
        <taxon>Promicromonosporaceae</taxon>
        <taxon>Xylanimonas</taxon>
    </lineage>
</organism>
<dbReference type="Pfam" id="PF07811">
    <property type="entry name" value="TadE"/>
    <property type="match status" value="1"/>
</dbReference>
<reference evidence="2 3" key="1">
    <citation type="journal article" date="2010" name="Stand. Genomic Sci.">
        <title>Complete genome sequence of Xylanimonas cellulosilytica type strain (XIL07).</title>
        <authorList>
            <person name="Foster B."/>
            <person name="Pukall R."/>
            <person name="Abt B."/>
            <person name="Nolan M."/>
            <person name="Glavina Del Rio T."/>
            <person name="Chen F."/>
            <person name="Lucas S."/>
            <person name="Tice H."/>
            <person name="Pitluck S."/>
            <person name="Cheng J.-F."/>
            <person name="Chertkov O."/>
            <person name="Brettin T."/>
            <person name="Han C."/>
            <person name="Detter J.C."/>
            <person name="Bruce D."/>
            <person name="Goodwin L."/>
            <person name="Ivanova N."/>
            <person name="Mavromatis K."/>
            <person name="Pati A."/>
            <person name="Mikhailova N."/>
            <person name="Chen A."/>
            <person name="Palaniappan K."/>
            <person name="Land M."/>
            <person name="Hauser L."/>
            <person name="Chang Y.-J."/>
            <person name="Jeffries C.D."/>
            <person name="Chain P."/>
            <person name="Rohde M."/>
            <person name="Goeker M."/>
            <person name="Bristow J."/>
            <person name="Eisen J.A."/>
            <person name="Markowitz V."/>
            <person name="Hugenholtz P."/>
            <person name="Kyrpides N.C."/>
            <person name="Klenk H.-P."/>
            <person name="Lapidus A."/>
        </authorList>
    </citation>
    <scope>NUCLEOTIDE SEQUENCE [LARGE SCALE GENOMIC DNA]</scope>
    <source>
        <strain evidence="3">DSM 15894 / CECT 5975 / LMG 20990 / XIL07</strain>
        <plasmid evidence="3">Plasmid pXCEL01</plasmid>
    </source>
</reference>
<accession>D1C0V7</accession>
<feature type="domain" description="TadE-like" evidence="1">
    <location>
        <begin position="10"/>
        <end position="52"/>
    </location>
</feature>
<keyword evidence="2" id="KW-0614">Plasmid</keyword>